<feature type="region of interest" description="Disordered" evidence="1">
    <location>
        <begin position="166"/>
        <end position="201"/>
    </location>
</feature>
<keyword evidence="3" id="KW-1185">Reference proteome</keyword>
<evidence type="ECO:0000313" key="2">
    <source>
        <dbReference type="EMBL" id="KAD4584819.1"/>
    </source>
</evidence>
<evidence type="ECO:0000256" key="1">
    <source>
        <dbReference type="SAM" id="MobiDB-lite"/>
    </source>
</evidence>
<dbReference type="Proteomes" id="UP000326396">
    <property type="component" value="Linkage Group LG2"/>
</dbReference>
<accession>A0A5N6NBH4</accession>
<dbReference type="EMBL" id="SZYD01000012">
    <property type="protein sequence ID" value="KAD4584819.1"/>
    <property type="molecule type" value="Genomic_DNA"/>
</dbReference>
<gene>
    <name evidence="2" type="ORF">E3N88_22420</name>
</gene>
<organism evidence="2 3">
    <name type="scientific">Mikania micrantha</name>
    <name type="common">bitter vine</name>
    <dbReference type="NCBI Taxonomy" id="192012"/>
    <lineage>
        <taxon>Eukaryota</taxon>
        <taxon>Viridiplantae</taxon>
        <taxon>Streptophyta</taxon>
        <taxon>Embryophyta</taxon>
        <taxon>Tracheophyta</taxon>
        <taxon>Spermatophyta</taxon>
        <taxon>Magnoliopsida</taxon>
        <taxon>eudicotyledons</taxon>
        <taxon>Gunneridae</taxon>
        <taxon>Pentapetalae</taxon>
        <taxon>asterids</taxon>
        <taxon>campanulids</taxon>
        <taxon>Asterales</taxon>
        <taxon>Asteraceae</taxon>
        <taxon>Asteroideae</taxon>
        <taxon>Heliantheae alliance</taxon>
        <taxon>Eupatorieae</taxon>
        <taxon>Mikania</taxon>
    </lineage>
</organism>
<evidence type="ECO:0000313" key="3">
    <source>
        <dbReference type="Proteomes" id="UP000326396"/>
    </source>
</evidence>
<feature type="compositionally biased region" description="Basic residues" evidence="1">
    <location>
        <begin position="113"/>
        <end position="128"/>
    </location>
</feature>
<feature type="region of interest" description="Disordered" evidence="1">
    <location>
        <begin position="1"/>
        <end position="143"/>
    </location>
</feature>
<protein>
    <submittedName>
        <fullName evidence="2">Uncharacterized protein</fullName>
    </submittedName>
</protein>
<sequence length="201" mass="22603">MCEAATKAMFPNMFPINPKEEPVSPPSSPSYDNMPISSVIKISKGQNAAKKRQSKDPNPERQSKEDERRETEHPGSRDAGPKSTAGTDAAVGSNMEDQEARDQRSQSMVTVKPRMKRRKTMARRRKRTTISSDSEPDSKPIKRSQYCLENIIKQEYLVCSKERHKAIKGCNSSDNNQDNGKKAKTRNRPTQRTGCLGHIDL</sequence>
<name>A0A5N6NBH4_9ASTR</name>
<proteinExistence type="predicted"/>
<comment type="caution">
    <text evidence="2">The sequence shown here is derived from an EMBL/GenBank/DDBJ whole genome shotgun (WGS) entry which is preliminary data.</text>
</comment>
<reference evidence="2 3" key="1">
    <citation type="submission" date="2019-05" db="EMBL/GenBank/DDBJ databases">
        <title>Mikania micrantha, genome provides insights into the molecular mechanism of rapid growth.</title>
        <authorList>
            <person name="Liu B."/>
        </authorList>
    </citation>
    <scope>NUCLEOTIDE SEQUENCE [LARGE SCALE GENOMIC DNA]</scope>
    <source>
        <strain evidence="2">NLD-2019</strain>
        <tissue evidence="2">Leaf</tissue>
    </source>
</reference>
<dbReference type="AlphaFoldDB" id="A0A5N6NBH4"/>
<feature type="compositionally biased region" description="Basic and acidic residues" evidence="1">
    <location>
        <begin position="54"/>
        <end position="80"/>
    </location>
</feature>